<reference evidence="2 3" key="1">
    <citation type="submission" date="2018-04" db="EMBL/GenBank/DDBJ databases">
        <title>Complete genome sequences of Streptomyces lydicus strain WYEC and characterization of antagonistic properties of biological control agents.</title>
        <authorList>
            <person name="Mariita R.M."/>
            <person name="Sello J.K."/>
        </authorList>
    </citation>
    <scope>NUCLEOTIDE SEQUENCE [LARGE SCALE GENOMIC DNA]</scope>
    <source>
        <strain evidence="2 3">WYEC 108</strain>
    </source>
</reference>
<dbReference type="PANTHER" id="PTHR37017">
    <property type="entry name" value="AB HYDROLASE-1 DOMAIN-CONTAINING PROTEIN-RELATED"/>
    <property type="match status" value="1"/>
</dbReference>
<dbReference type="SUPFAM" id="SSF53474">
    <property type="entry name" value="alpha/beta-Hydrolases"/>
    <property type="match status" value="1"/>
</dbReference>
<proteinExistence type="predicted"/>
<dbReference type="Pfam" id="PF12697">
    <property type="entry name" value="Abhydrolase_6"/>
    <property type="match status" value="1"/>
</dbReference>
<protein>
    <submittedName>
        <fullName evidence="2">Esterase</fullName>
    </submittedName>
</protein>
<organism evidence="2 3">
    <name type="scientific">Streptomyces lydicus</name>
    <dbReference type="NCBI Taxonomy" id="47763"/>
    <lineage>
        <taxon>Bacteria</taxon>
        <taxon>Bacillati</taxon>
        <taxon>Actinomycetota</taxon>
        <taxon>Actinomycetes</taxon>
        <taxon>Kitasatosporales</taxon>
        <taxon>Streptomycetaceae</taxon>
        <taxon>Streptomyces</taxon>
    </lineage>
</organism>
<dbReference type="InterPro" id="IPR029058">
    <property type="entry name" value="AB_hydrolase_fold"/>
</dbReference>
<name>A0A3Q9K292_9ACTN</name>
<dbReference type="InterPro" id="IPR052897">
    <property type="entry name" value="Sec-Metab_Biosynth_Hydrolase"/>
</dbReference>
<dbReference type="Gene3D" id="3.40.50.1820">
    <property type="entry name" value="alpha/beta hydrolase"/>
    <property type="match status" value="1"/>
</dbReference>
<dbReference type="EMBL" id="CP029042">
    <property type="protein sequence ID" value="AZS70432.1"/>
    <property type="molecule type" value="Genomic_DNA"/>
</dbReference>
<accession>A0A3Q9K292</accession>
<feature type="domain" description="AB hydrolase-1" evidence="1">
    <location>
        <begin position="4"/>
        <end position="236"/>
    </location>
</feature>
<dbReference type="Proteomes" id="UP000275579">
    <property type="component" value="Chromosome"/>
</dbReference>
<dbReference type="InterPro" id="IPR000073">
    <property type="entry name" value="AB_hydrolase_1"/>
</dbReference>
<sequence length="250" mass="27258">MATFVLVPGAWLGAWAWEATAHALRERGHVVLPMTLTGLGERSGLATPEVGLDTHIDDITAFVVERDLHEVTLVAHSYAAVPVTGAAGRLGPRLERLVYVDSAPFAEDTCLLDVMSDDVVDQLHQQVAEHGDGWRLPLPPFGLLSEFSTLEGLDEDQLDLMRTRATPQPFRTFEQRLTRPDDLGPDVDHVVVACHDAKALLDAGVPTLAFLNQPPWRRFHLPTGHWPMLSTPVELATTLDAVVSSGSSGR</sequence>
<evidence type="ECO:0000313" key="2">
    <source>
        <dbReference type="EMBL" id="AZS70432.1"/>
    </source>
</evidence>
<dbReference type="GO" id="GO:0003824">
    <property type="term" value="F:catalytic activity"/>
    <property type="evidence" value="ECO:0007669"/>
    <property type="project" value="UniProtKB-ARBA"/>
</dbReference>
<dbReference type="PANTHER" id="PTHR37017:SF11">
    <property type="entry name" value="ESTERASE_LIPASE_THIOESTERASE DOMAIN-CONTAINING PROTEIN"/>
    <property type="match status" value="1"/>
</dbReference>
<dbReference type="RefSeq" id="WP_127149621.1">
    <property type="nucleotide sequence ID" value="NZ_CP029042.1"/>
</dbReference>
<evidence type="ECO:0000259" key="1">
    <source>
        <dbReference type="Pfam" id="PF12697"/>
    </source>
</evidence>
<evidence type="ECO:0000313" key="3">
    <source>
        <dbReference type="Proteomes" id="UP000275579"/>
    </source>
</evidence>
<dbReference type="AlphaFoldDB" id="A0A3Q9K292"/>
<gene>
    <name evidence="2" type="ORF">DDE74_05335</name>
</gene>